<feature type="domain" description="MafB19-like deaminase" evidence="1">
    <location>
        <begin position="26"/>
        <end position="142"/>
    </location>
</feature>
<organism evidence="2 3">
    <name type="scientific">Tenacibaculum tangerinum</name>
    <dbReference type="NCBI Taxonomy" id="3038772"/>
    <lineage>
        <taxon>Bacteria</taxon>
        <taxon>Pseudomonadati</taxon>
        <taxon>Bacteroidota</taxon>
        <taxon>Flavobacteriia</taxon>
        <taxon>Flavobacteriales</taxon>
        <taxon>Flavobacteriaceae</taxon>
        <taxon>Tenacibaculum</taxon>
    </lineage>
</organism>
<accession>A0ABY8L427</accession>
<dbReference type="InterPro" id="IPR016193">
    <property type="entry name" value="Cytidine_deaminase-like"/>
</dbReference>
<reference evidence="2 3" key="1">
    <citation type="submission" date="2023-04" db="EMBL/GenBank/DDBJ databases">
        <title>Tenacibaculum tangerinum sp. nov., isolated from sea tidal flat of South Korea.</title>
        <authorList>
            <person name="Lee S.H."/>
            <person name="Kim J.-J."/>
        </authorList>
    </citation>
    <scope>NUCLEOTIDE SEQUENCE [LARGE SCALE GENOMIC DNA]</scope>
    <source>
        <strain evidence="2 3">GRR-S3-23</strain>
    </source>
</reference>
<protein>
    <submittedName>
        <fullName evidence="2">Deaminase</fullName>
    </submittedName>
</protein>
<dbReference type="RefSeq" id="WP_279650540.1">
    <property type="nucleotide sequence ID" value="NZ_CP122539.1"/>
</dbReference>
<dbReference type="SUPFAM" id="SSF53927">
    <property type="entry name" value="Cytidine deaminase-like"/>
    <property type="match status" value="1"/>
</dbReference>
<dbReference type="Proteomes" id="UP001232001">
    <property type="component" value="Chromosome"/>
</dbReference>
<dbReference type="InterPro" id="IPR058535">
    <property type="entry name" value="MafB19-deam"/>
</dbReference>
<evidence type="ECO:0000313" key="3">
    <source>
        <dbReference type="Proteomes" id="UP001232001"/>
    </source>
</evidence>
<proteinExistence type="predicted"/>
<gene>
    <name evidence="2" type="ORF">P8625_11165</name>
</gene>
<name>A0ABY8L427_9FLAO</name>
<sequence length="157" mass="18030">MDEILDVKKITKNFEELDNFRINRKLPKYSIKDGTTGTTAKVEVNNQSFFGINSSFVPESLDLRRKWFNKIKWVPPKKKQPKHLGQAQALTHAEAHSLMNAHEKFGKLPKKIVMYVDRPTCNMCKGELPALMKTMGIDELIIFSGDKKIPLILKVNF</sequence>
<evidence type="ECO:0000259" key="1">
    <source>
        <dbReference type="Pfam" id="PF14437"/>
    </source>
</evidence>
<keyword evidence="3" id="KW-1185">Reference proteome</keyword>
<dbReference type="Pfam" id="PF14437">
    <property type="entry name" value="MafB19-deam"/>
    <property type="match status" value="1"/>
</dbReference>
<dbReference type="EMBL" id="CP122539">
    <property type="protein sequence ID" value="WGH74645.1"/>
    <property type="molecule type" value="Genomic_DNA"/>
</dbReference>
<evidence type="ECO:0000313" key="2">
    <source>
        <dbReference type="EMBL" id="WGH74645.1"/>
    </source>
</evidence>